<evidence type="ECO:0000256" key="1">
    <source>
        <dbReference type="SAM" id="MobiDB-lite"/>
    </source>
</evidence>
<keyword evidence="3" id="KW-1185">Reference proteome</keyword>
<feature type="compositionally biased region" description="Polar residues" evidence="1">
    <location>
        <begin position="101"/>
        <end position="110"/>
    </location>
</feature>
<accession>A0A078A1F2</accession>
<dbReference type="OMA" id="NIANRNF"/>
<feature type="compositionally biased region" description="Low complexity" evidence="1">
    <location>
        <begin position="616"/>
        <end position="629"/>
    </location>
</feature>
<feature type="region of interest" description="Disordered" evidence="1">
    <location>
        <begin position="586"/>
        <end position="646"/>
    </location>
</feature>
<sequence>MLKRESKHNLDTQEYYSSNNGQEYSIQIPNAYNQISEPIIYHSQDQIQLNRPNFLPKLLKNPELVNRQESNPLSQTAFAKYTIQGQLTHLSNLETQKFKSQHNNSTQDTQYYDRDHEAEQERRKKEILYQSNTIPAQQKQNNHTVLNEQTKLPLIPIKHINTQQLPPSIDHIKANTPQYNHFYNIFNEENSKMRPPRSNQIIRRTIMNEFPHAQSHQQFRPSNYLDYSNNQQEYMRSPEFQNKQPPKSRLIANSSNFTLHNPQQDYNLEEDNIRQEIVIRIPMRLKQNGELDENIKLKLDNIRQILSSSQEQSKYEQDNNKILLKIPDSIQNQSSLNYSRVSSQYPEFQRFDNHRSSLEKNNKNSGTQQPAIELQPHQRNILNMIKQKKMSQNPYKQWDNQGSNMSIGDNSRLLNQRLVSTTQIDKYDDHHHTAVKYQEYREQLKMQPKQTLLIYEFQQSEQPVYYQQMQQMHEQQQQQNNSQYQDKQNQQQQQQQYLQNQISNQQQKSLSNVNNKITASNQRLKYTQNDINSQELNQSLQEEQKEQVNYYNPRKIVKRIDEDDTFQEKVEQIKKNNLKLIDVKSKDSSKGLERKSTINSELRIPIKKKTTAESGSPSSQSFQKEGSSSNKNIEPKRRQTMIGGSGEKTSAIHQSIASYALNVFKKIQSKKQNLKIPQRPDDLKQIFLNISLDAYKKVLQTKQKKQEENKEKDKGKKN</sequence>
<organism evidence="2 3">
    <name type="scientific">Stylonychia lemnae</name>
    <name type="common">Ciliate</name>
    <dbReference type="NCBI Taxonomy" id="5949"/>
    <lineage>
        <taxon>Eukaryota</taxon>
        <taxon>Sar</taxon>
        <taxon>Alveolata</taxon>
        <taxon>Ciliophora</taxon>
        <taxon>Intramacronucleata</taxon>
        <taxon>Spirotrichea</taxon>
        <taxon>Stichotrichia</taxon>
        <taxon>Sporadotrichida</taxon>
        <taxon>Oxytrichidae</taxon>
        <taxon>Stylonychinae</taxon>
        <taxon>Stylonychia</taxon>
    </lineage>
</organism>
<evidence type="ECO:0000313" key="3">
    <source>
        <dbReference type="Proteomes" id="UP000039865"/>
    </source>
</evidence>
<feature type="compositionally biased region" description="Low complexity" evidence="1">
    <location>
        <begin position="468"/>
        <end position="507"/>
    </location>
</feature>
<feature type="region of interest" description="Disordered" evidence="1">
    <location>
        <begin position="99"/>
        <end position="120"/>
    </location>
</feature>
<reference evidence="2 3" key="1">
    <citation type="submission" date="2014-06" db="EMBL/GenBank/DDBJ databases">
        <authorList>
            <person name="Swart Estienne"/>
        </authorList>
    </citation>
    <scope>NUCLEOTIDE SEQUENCE [LARGE SCALE GENOMIC DNA]</scope>
    <source>
        <strain evidence="2 3">130c</strain>
    </source>
</reference>
<feature type="region of interest" description="Disordered" evidence="1">
    <location>
        <begin position="468"/>
        <end position="510"/>
    </location>
</feature>
<feature type="compositionally biased region" description="Basic and acidic residues" evidence="1">
    <location>
        <begin position="111"/>
        <end position="120"/>
    </location>
</feature>
<dbReference type="Proteomes" id="UP000039865">
    <property type="component" value="Unassembled WGS sequence"/>
</dbReference>
<gene>
    <name evidence="2" type="primary">Contig14965.g15948</name>
    <name evidence="2" type="ORF">STYLEM_4921</name>
</gene>
<protein>
    <submittedName>
        <fullName evidence="2">Uncharacterized protein</fullName>
    </submittedName>
</protein>
<name>A0A078A1F2_STYLE</name>
<dbReference type="InParanoid" id="A0A078A1F2"/>
<proteinExistence type="predicted"/>
<evidence type="ECO:0000313" key="2">
    <source>
        <dbReference type="EMBL" id="CDW75925.1"/>
    </source>
</evidence>
<dbReference type="AlphaFoldDB" id="A0A078A1F2"/>
<feature type="compositionally biased region" description="Basic and acidic residues" evidence="1">
    <location>
        <begin position="586"/>
        <end position="596"/>
    </location>
</feature>
<dbReference type="EMBL" id="CCKQ01004768">
    <property type="protein sequence ID" value="CDW75925.1"/>
    <property type="molecule type" value="Genomic_DNA"/>
</dbReference>